<evidence type="ECO:0000313" key="4">
    <source>
        <dbReference type="Proteomes" id="UP000515151"/>
    </source>
</evidence>
<dbReference type="SUPFAM" id="SSF75304">
    <property type="entry name" value="Amidase signature (AS) enzymes"/>
    <property type="match status" value="1"/>
</dbReference>
<gene>
    <name evidence="5" type="primary">LOC116198078</name>
    <name evidence="2" type="ORF">CDL15_Pgr019657</name>
</gene>
<reference evidence="3" key="1">
    <citation type="journal article" date="2017" name="Plant J.">
        <title>The pomegranate (Punica granatum L.) genome and the genomics of punicalagin biosynthesis.</title>
        <authorList>
            <person name="Qin G."/>
            <person name="Xu C."/>
            <person name="Ming R."/>
            <person name="Tang H."/>
            <person name="Guyot R."/>
            <person name="Kramer E.M."/>
            <person name="Hu Y."/>
            <person name="Yi X."/>
            <person name="Qi Y."/>
            <person name="Xu X."/>
            <person name="Gao Z."/>
            <person name="Pan H."/>
            <person name="Jian J."/>
            <person name="Tian Y."/>
            <person name="Yue Z."/>
            <person name="Xu Y."/>
        </authorList>
    </citation>
    <scope>NUCLEOTIDE SEQUENCE [LARGE SCALE GENOMIC DNA]</scope>
    <source>
        <strain evidence="3">cv. Dabenzi</strain>
    </source>
</reference>
<dbReference type="Proteomes" id="UP000515151">
    <property type="component" value="Chromosome 2"/>
</dbReference>
<reference evidence="4" key="3">
    <citation type="journal article" date="2020" name="Plant Biotechnol. J.">
        <title>The pomegranate (Punica granatum L.) draft genome dissects genetic divergence between soft- and hard-seeded cultivars.</title>
        <authorList>
            <person name="Luo X."/>
            <person name="Li H."/>
            <person name="Wu Z."/>
            <person name="Yao W."/>
            <person name="Zhao P."/>
            <person name="Cao D."/>
            <person name="Yu H."/>
            <person name="Li K."/>
            <person name="Poudel K."/>
            <person name="Zhao D."/>
            <person name="Zhang F."/>
            <person name="Xia X."/>
            <person name="Chen L."/>
            <person name="Wang Q."/>
            <person name="Jing D."/>
            <person name="Cao S."/>
        </authorList>
    </citation>
    <scope>NUCLEOTIDE SEQUENCE [LARGE SCALE GENOMIC DNA]</scope>
</reference>
<evidence type="ECO:0000259" key="1">
    <source>
        <dbReference type="Pfam" id="PF01425"/>
    </source>
</evidence>
<keyword evidence="4" id="KW-1185">Reference proteome</keyword>
<proteinExistence type="predicted"/>
<dbReference type="PANTHER" id="PTHR42678:SF34">
    <property type="entry name" value="OS04G0183300 PROTEIN"/>
    <property type="match status" value="1"/>
</dbReference>
<reference evidence="5" key="4">
    <citation type="submission" date="2025-04" db="UniProtKB">
        <authorList>
            <consortium name="RefSeq"/>
        </authorList>
    </citation>
    <scope>IDENTIFICATION</scope>
    <source>
        <tissue evidence="5">Leaf</tissue>
    </source>
</reference>
<sequence length="503" mass="54027">MAAGRCGDSDPLSFSPIEKTVSDLQLAFTRKQLTSKQLTEFYLARIERLNPVLRAVIEVNPDAISQAEEADRERRRLGNAVGELHGIPVLLKDNIGTKDRLNTSAGSLALVGSVVARDAGVVARLRRAGAVILGKASLSEWAHLRGSDAPSGWCARTGQGKNPYNLSADPCGSSSGSAISVAANLAAVSLGTETDGSIICPSSMNAVVGIKPTVGLTSRSGVVPITPRQDTIGPMCRTVSDAVKVLDVIVGFDPYDAEATTEASKYIPAGGYRQFLRSDGLRGKRLGIIRDPFFKKFSNGSLQDRAFAGHFNTLREKGAILVDNMEMGIMSEAYTSDWETEAMMTDFKIALNAYLKDLVVSPIRSLEDAIAFNNEHAVAEKIEEYKQDQFLMAQKTNGTDSPEYRSALQGLTNINTNGFEKFMKRNKLDALVTPESVVTTILAIGGHPGISVPAGYSSDGVPFGICFGGLRGSEPKLIEIAYAFEQATRIRRPPPCLEAHLGK</sequence>
<dbReference type="InterPro" id="IPR023631">
    <property type="entry name" value="Amidase_dom"/>
</dbReference>
<dbReference type="PANTHER" id="PTHR42678">
    <property type="entry name" value="AMIDASE"/>
    <property type="match status" value="1"/>
</dbReference>
<dbReference type="RefSeq" id="XP_031384254.1">
    <property type="nucleotide sequence ID" value="XM_031528394.1"/>
</dbReference>
<organism evidence="2 3">
    <name type="scientific">Punica granatum</name>
    <name type="common">Pomegranate</name>
    <dbReference type="NCBI Taxonomy" id="22663"/>
    <lineage>
        <taxon>Eukaryota</taxon>
        <taxon>Viridiplantae</taxon>
        <taxon>Streptophyta</taxon>
        <taxon>Embryophyta</taxon>
        <taxon>Tracheophyta</taxon>
        <taxon>Spermatophyta</taxon>
        <taxon>Magnoliopsida</taxon>
        <taxon>eudicotyledons</taxon>
        <taxon>Gunneridae</taxon>
        <taxon>Pentapetalae</taxon>
        <taxon>rosids</taxon>
        <taxon>malvids</taxon>
        <taxon>Myrtales</taxon>
        <taxon>Lythraceae</taxon>
        <taxon>Punica</taxon>
    </lineage>
</organism>
<evidence type="ECO:0000313" key="2">
    <source>
        <dbReference type="EMBL" id="OWM80377.1"/>
    </source>
</evidence>
<dbReference type="Proteomes" id="UP000197138">
    <property type="component" value="Unassembled WGS sequence"/>
</dbReference>
<reference evidence="2" key="2">
    <citation type="submission" date="2017-06" db="EMBL/GenBank/DDBJ databases">
        <title>The pomegranate genome and the genomics of punicalagin biosynthesis.</title>
        <authorList>
            <person name="Xu C."/>
        </authorList>
    </citation>
    <scope>NUCLEOTIDE SEQUENCE [LARGE SCALE GENOMIC DNA]</scope>
    <source>
        <tissue evidence="2">Fresh leaf</tissue>
    </source>
</reference>
<accession>A0A218X5Z1</accession>
<dbReference type="OrthoDB" id="566138at2759"/>
<evidence type="ECO:0000313" key="5">
    <source>
        <dbReference type="RefSeq" id="XP_031384254.1"/>
    </source>
</evidence>
<feature type="domain" description="Amidase" evidence="1">
    <location>
        <begin position="38"/>
        <end position="477"/>
    </location>
</feature>
<protein>
    <submittedName>
        <fullName evidence="5">Probable amidase At4g34880 isoform X1</fullName>
    </submittedName>
</protein>
<evidence type="ECO:0000313" key="3">
    <source>
        <dbReference type="Proteomes" id="UP000197138"/>
    </source>
</evidence>
<name>A0A218X5Z1_PUNGR</name>
<dbReference type="InterPro" id="IPR036928">
    <property type="entry name" value="AS_sf"/>
</dbReference>
<dbReference type="EMBL" id="MTKT01002229">
    <property type="protein sequence ID" value="OWM80377.1"/>
    <property type="molecule type" value="Genomic_DNA"/>
</dbReference>
<dbReference type="GeneID" id="116198078"/>
<dbReference type="Pfam" id="PF01425">
    <property type="entry name" value="Amidase"/>
    <property type="match status" value="1"/>
</dbReference>
<dbReference type="Gene3D" id="3.90.1300.10">
    <property type="entry name" value="Amidase signature (AS) domain"/>
    <property type="match status" value="1"/>
</dbReference>
<dbReference type="AlphaFoldDB" id="A0A218X5Z1"/>